<dbReference type="PANTHER" id="PTHR15315">
    <property type="entry name" value="RING FINGER PROTEIN 41, 151"/>
    <property type="match status" value="1"/>
</dbReference>
<dbReference type="PANTHER" id="PTHR15315:SF22">
    <property type="entry name" value="OS01G0905700 PROTEIN"/>
    <property type="match status" value="1"/>
</dbReference>
<evidence type="ECO:0000313" key="3">
    <source>
        <dbReference type="EMBL" id="KAJ0213549.1"/>
    </source>
</evidence>
<dbReference type="Pfam" id="PF13920">
    <property type="entry name" value="zf-C3HC4_3"/>
    <property type="match status" value="1"/>
</dbReference>
<keyword evidence="4" id="KW-1185">Reference proteome</keyword>
<dbReference type="Proteomes" id="UP000235145">
    <property type="component" value="Unassembled WGS sequence"/>
</dbReference>
<protein>
    <recommendedName>
        <fullName evidence="2">RING-type domain-containing protein</fullName>
    </recommendedName>
</protein>
<dbReference type="AlphaFoldDB" id="A0A9R1XI67"/>
<keyword evidence="1" id="KW-0479">Metal-binding</keyword>
<sequence length="241" mass="27810">MYHKQSHSNSSLFRESIKTLEAHIHHANALASALPPDDEGDSVRMKLSYGTFAPFLLYLIDWMDYSCTDSLPNYLGLLHILVYKVYVDGIQTMSSQERKATLREFYAVIYPSLKQLEDYLIELRDDDDDDDDKKSHCKDVESDDECGICMETCDKMAMPNCGHSMCIGCFRDWNMRSKSCPFCRGSLKKVHSGDLWVLTNESDSVDLITLAKENLRCFYLYIESLPFVVPDTHFLLYEYLI</sequence>
<dbReference type="InterPro" id="IPR001841">
    <property type="entry name" value="Znf_RING"/>
</dbReference>
<dbReference type="SUPFAM" id="SSF57850">
    <property type="entry name" value="RING/U-box"/>
    <property type="match status" value="1"/>
</dbReference>
<organism evidence="3 4">
    <name type="scientific">Lactuca sativa</name>
    <name type="common">Garden lettuce</name>
    <dbReference type="NCBI Taxonomy" id="4236"/>
    <lineage>
        <taxon>Eukaryota</taxon>
        <taxon>Viridiplantae</taxon>
        <taxon>Streptophyta</taxon>
        <taxon>Embryophyta</taxon>
        <taxon>Tracheophyta</taxon>
        <taxon>Spermatophyta</taxon>
        <taxon>Magnoliopsida</taxon>
        <taxon>eudicotyledons</taxon>
        <taxon>Gunneridae</taxon>
        <taxon>Pentapetalae</taxon>
        <taxon>asterids</taxon>
        <taxon>campanulids</taxon>
        <taxon>Asterales</taxon>
        <taxon>Asteraceae</taxon>
        <taxon>Cichorioideae</taxon>
        <taxon>Cichorieae</taxon>
        <taxon>Lactucinae</taxon>
        <taxon>Lactuca</taxon>
    </lineage>
</organism>
<keyword evidence="1" id="KW-0862">Zinc</keyword>
<evidence type="ECO:0000256" key="1">
    <source>
        <dbReference type="PROSITE-ProRule" id="PRU00175"/>
    </source>
</evidence>
<feature type="domain" description="RING-type" evidence="2">
    <location>
        <begin position="146"/>
        <end position="184"/>
    </location>
</feature>
<dbReference type="Gramene" id="rna-gnl|WGS:NBSK|LSAT_4X2401_mrna">
    <property type="protein sequence ID" value="cds-PLY65108.1"/>
    <property type="gene ID" value="gene-LSAT_4X2401"/>
</dbReference>
<name>A0A9R1XI67_LACSA</name>
<dbReference type="GO" id="GO:0061630">
    <property type="term" value="F:ubiquitin protein ligase activity"/>
    <property type="evidence" value="ECO:0000318"/>
    <property type="project" value="GO_Central"/>
</dbReference>
<dbReference type="OrthoDB" id="1630758at2759"/>
<reference evidence="3 4" key="1">
    <citation type="journal article" date="2017" name="Nat. Commun.">
        <title>Genome assembly with in vitro proximity ligation data and whole-genome triplication in lettuce.</title>
        <authorList>
            <person name="Reyes-Chin-Wo S."/>
            <person name="Wang Z."/>
            <person name="Yang X."/>
            <person name="Kozik A."/>
            <person name="Arikit S."/>
            <person name="Song C."/>
            <person name="Xia L."/>
            <person name="Froenicke L."/>
            <person name="Lavelle D.O."/>
            <person name="Truco M.J."/>
            <person name="Xia R."/>
            <person name="Zhu S."/>
            <person name="Xu C."/>
            <person name="Xu H."/>
            <person name="Xu X."/>
            <person name="Cox K."/>
            <person name="Korf I."/>
            <person name="Meyers B.C."/>
            <person name="Michelmore R.W."/>
        </authorList>
    </citation>
    <scope>NUCLEOTIDE SEQUENCE [LARGE SCALE GENOMIC DNA]</scope>
    <source>
        <strain evidence="4">cv. Salinas</strain>
        <tissue evidence="3">Seedlings</tissue>
    </source>
</reference>
<gene>
    <name evidence="3" type="ORF">LSAT_V11C400158390</name>
</gene>
<evidence type="ECO:0000259" key="2">
    <source>
        <dbReference type="PROSITE" id="PS50089"/>
    </source>
</evidence>
<accession>A0A9R1XI67</accession>
<dbReference type="SMART" id="SM00184">
    <property type="entry name" value="RING"/>
    <property type="match status" value="1"/>
</dbReference>
<keyword evidence="1" id="KW-0863">Zinc-finger</keyword>
<dbReference type="InterPro" id="IPR013083">
    <property type="entry name" value="Znf_RING/FYVE/PHD"/>
</dbReference>
<dbReference type="PROSITE" id="PS50089">
    <property type="entry name" value="ZF_RING_2"/>
    <property type="match status" value="1"/>
</dbReference>
<dbReference type="Gene3D" id="3.30.40.10">
    <property type="entry name" value="Zinc/RING finger domain, C3HC4 (zinc finger)"/>
    <property type="match status" value="1"/>
</dbReference>
<proteinExistence type="predicted"/>
<evidence type="ECO:0000313" key="4">
    <source>
        <dbReference type="Proteomes" id="UP000235145"/>
    </source>
</evidence>
<dbReference type="EMBL" id="NBSK02000004">
    <property type="protein sequence ID" value="KAJ0213549.1"/>
    <property type="molecule type" value="Genomic_DNA"/>
</dbReference>
<dbReference type="GO" id="GO:0016567">
    <property type="term" value="P:protein ubiquitination"/>
    <property type="evidence" value="ECO:0000318"/>
    <property type="project" value="GO_Central"/>
</dbReference>
<comment type="caution">
    <text evidence="3">The sequence shown here is derived from an EMBL/GenBank/DDBJ whole genome shotgun (WGS) entry which is preliminary data.</text>
</comment>
<dbReference type="GO" id="GO:0008270">
    <property type="term" value="F:zinc ion binding"/>
    <property type="evidence" value="ECO:0007669"/>
    <property type="project" value="UniProtKB-KW"/>
</dbReference>